<keyword evidence="8" id="KW-0949">S-adenosyl-L-methionine</keyword>
<evidence type="ECO:0000256" key="5">
    <source>
        <dbReference type="ARBA" id="ARBA00022490"/>
    </source>
</evidence>
<evidence type="ECO:0000256" key="11">
    <source>
        <dbReference type="ARBA" id="ARBA00031350"/>
    </source>
</evidence>
<sequence length="368" mass="40103">MERRGDWPAESPWIRPAIDALPRHLFAPDRLWRWDGHAYVPVDRDADAERWAAEVYAGPDEATVTQVTDGRASSSLSCQAVVVDMLDSLTLEPGQRVLELGAGTGWNAALLASRAGPGRVTSVELDPELAVRAQKRLDAAHAGAAVEVADGDAGWSQSAPYDRVISTYAVEQVPWSWVTQTRPGGRIVTPWGRLGHVALTVAKDGRSATGWVQGLAQFMPARGTDPGRDFRQVRGGGPAQDERPVTRELWSLRDDPHLRFALRVALSDVHIMTAADDDGLSAWLHDGASSWATLSALGGGRTVAHQGGPRRLADELERAWDRWLAEGKPELYDFGMTVEPDRQYVWCRDAATGPQWPAQEPGHIPLAG</sequence>
<evidence type="ECO:0000256" key="6">
    <source>
        <dbReference type="ARBA" id="ARBA00022603"/>
    </source>
</evidence>
<comment type="subcellular location">
    <subcellularLocation>
        <location evidence="1">Cytoplasm</location>
    </subcellularLocation>
</comment>
<dbReference type="GO" id="GO:0032259">
    <property type="term" value="P:methylation"/>
    <property type="evidence" value="ECO:0007669"/>
    <property type="project" value="UniProtKB-KW"/>
</dbReference>
<evidence type="ECO:0000256" key="1">
    <source>
        <dbReference type="ARBA" id="ARBA00004496"/>
    </source>
</evidence>
<evidence type="ECO:0000256" key="10">
    <source>
        <dbReference type="ARBA" id="ARBA00031323"/>
    </source>
</evidence>
<evidence type="ECO:0000256" key="2">
    <source>
        <dbReference type="ARBA" id="ARBA00005369"/>
    </source>
</evidence>
<dbReference type="InterPro" id="IPR029063">
    <property type="entry name" value="SAM-dependent_MTases_sf"/>
</dbReference>
<evidence type="ECO:0000313" key="13">
    <source>
        <dbReference type="Proteomes" id="UP000305778"/>
    </source>
</evidence>
<evidence type="ECO:0000256" key="4">
    <source>
        <dbReference type="ARBA" id="ARBA00013346"/>
    </source>
</evidence>
<name>A0A4U0SSG4_9ACTN</name>
<evidence type="ECO:0000256" key="7">
    <source>
        <dbReference type="ARBA" id="ARBA00022679"/>
    </source>
</evidence>
<organism evidence="12 13">
    <name type="scientific">Actinacidiphila oryziradicis</name>
    <dbReference type="NCBI Taxonomy" id="2571141"/>
    <lineage>
        <taxon>Bacteria</taxon>
        <taxon>Bacillati</taxon>
        <taxon>Actinomycetota</taxon>
        <taxon>Actinomycetes</taxon>
        <taxon>Kitasatosporales</taxon>
        <taxon>Streptomycetaceae</taxon>
        <taxon>Actinacidiphila</taxon>
    </lineage>
</organism>
<keyword evidence="13" id="KW-1185">Reference proteome</keyword>
<dbReference type="CDD" id="cd02440">
    <property type="entry name" value="AdoMet_MTases"/>
    <property type="match status" value="1"/>
</dbReference>
<comment type="caution">
    <text evidence="12">The sequence shown here is derived from an EMBL/GenBank/DDBJ whole genome shotgun (WGS) entry which is preliminary data.</text>
</comment>
<dbReference type="PANTHER" id="PTHR11579">
    <property type="entry name" value="PROTEIN-L-ISOASPARTATE O-METHYLTRANSFERASE"/>
    <property type="match status" value="1"/>
</dbReference>
<keyword evidence="6 12" id="KW-0489">Methyltransferase</keyword>
<dbReference type="Gene3D" id="3.40.50.150">
    <property type="entry name" value="Vaccinia Virus protein VP39"/>
    <property type="match status" value="1"/>
</dbReference>
<dbReference type="SUPFAM" id="SSF53335">
    <property type="entry name" value="S-adenosyl-L-methionine-dependent methyltransferases"/>
    <property type="match status" value="1"/>
</dbReference>
<dbReference type="AlphaFoldDB" id="A0A4U0SSG4"/>
<protein>
    <recommendedName>
        <fullName evidence="4">Protein-L-isoaspartate O-methyltransferase</fullName>
        <ecNumber evidence="3">2.1.1.77</ecNumber>
    </recommendedName>
    <alternativeName>
        <fullName evidence="11">L-isoaspartyl protein carboxyl methyltransferase</fullName>
    </alternativeName>
    <alternativeName>
        <fullName evidence="9">Protein L-isoaspartyl methyltransferase</fullName>
    </alternativeName>
    <alternativeName>
        <fullName evidence="10">Protein-beta-aspartate methyltransferase</fullName>
    </alternativeName>
</protein>
<accession>A0A4U0SSG4</accession>
<dbReference type="EC" id="2.1.1.77" evidence="3"/>
<dbReference type="OrthoDB" id="5143400at2"/>
<dbReference type="GO" id="GO:0005737">
    <property type="term" value="C:cytoplasm"/>
    <property type="evidence" value="ECO:0007669"/>
    <property type="project" value="UniProtKB-SubCell"/>
</dbReference>
<reference evidence="12 13" key="1">
    <citation type="submission" date="2019-04" db="EMBL/GenBank/DDBJ databases">
        <title>Streptomyces oryziradicis sp. nov., a novel actinomycete isolated from rhizosphere soil of rice (Oryza sativa L.).</title>
        <authorList>
            <person name="Li C."/>
        </authorList>
    </citation>
    <scope>NUCLEOTIDE SEQUENCE [LARGE SCALE GENOMIC DNA]</scope>
    <source>
        <strain evidence="12 13">NEAU-C40</strain>
    </source>
</reference>
<evidence type="ECO:0000313" key="12">
    <source>
        <dbReference type="EMBL" id="TKA13134.1"/>
    </source>
</evidence>
<keyword evidence="7 12" id="KW-0808">Transferase</keyword>
<proteinExistence type="inferred from homology"/>
<dbReference type="PANTHER" id="PTHR11579:SF0">
    <property type="entry name" value="PROTEIN-L-ISOASPARTATE(D-ASPARTATE) O-METHYLTRANSFERASE"/>
    <property type="match status" value="1"/>
</dbReference>
<dbReference type="GO" id="GO:0004719">
    <property type="term" value="F:protein-L-isoaspartate (D-aspartate) O-methyltransferase activity"/>
    <property type="evidence" value="ECO:0007669"/>
    <property type="project" value="UniProtKB-EC"/>
</dbReference>
<keyword evidence="5" id="KW-0963">Cytoplasm</keyword>
<evidence type="ECO:0000256" key="9">
    <source>
        <dbReference type="ARBA" id="ARBA00030757"/>
    </source>
</evidence>
<comment type="similarity">
    <text evidence="2">Belongs to the methyltransferase superfamily. L-isoaspartyl/D-aspartyl protein methyltransferase family.</text>
</comment>
<dbReference type="Proteomes" id="UP000305778">
    <property type="component" value="Unassembled WGS sequence"/>
</dbReference>
<dbReference type="InterPro" id="IPR000682">
    <property type="entry name" value="PCMT"/>
</dbReference>
<gene>
    <name evidence="12" type="ORF">FCI23_02285</name>
</gene>
<dbReference type="EMBL" id="SUMC01000002">
    <property type="protein sequence ID" value="TKA13134.1"/>
    <property type="molecule type" value="Genomic_DNA"/>
</dbReference>
<evidence type="ECO:0000256" key="3">
    <source>
        <dbReference type="ARBA" id="ARBA00011890"/>
    </source>
</evidence>
<dbReference type="Pfam" id="PF01135">
    <property type="entry name" value="PCMT"/>
    <property type="match status" value="1"/>
</dbReference>
<evidence type="ECO:0000256" key="8">
    <source>
        <dbReference type="ARBA" id="ARBA00022691"/>
    </source>
</evidence>